<evidence type="ECO:0000256" key="1">
    <source>
        <dbReference type="SAM" id="MobiDB-lite"/>
    </source>
</evidence>
<proteinExistence type="predicted"/>
<name>X7E9K1_9RHOB</name>
<comment type="caution">
    <text evidence="2">The sequence shown here is derived from an EMBL/GenBank/DDBJ whole genome shotgun (WGS) entry which is preliminary data.</text>
</comment>
<dbReference type="EMBL" id="JALZ01000054">
    <property type="protein sequence ID" value="ETX12769.1"/>
    <property type="molecule type" value="Genomic_DNA"/>
</dbReference>
<feature type="region of interest" description="Disordered" evidence="1">
    <location>
        <begin position="172"/>
        <end position="204"/>
    </location>
</feature>
<feature type="region of interest" description="Disordered" evidence="1">
    <location>
        <begin position="92"/>
        <end position="117"/>
    </location>
</feature>
<accession>X7E9K1</accession>
<feature type="region of interest" description="Disordered" evidence="1">
    <location>
        <begin position="1"/>
        <end position="36"/>
    </location>
</feature>
<feature type="compositionally biased region" description="Basic and acidic residues" evidence="1">
    <location>
        <begin position="176"/>
        <end position="190"/>
    </location>
</feature>
<organism evidence="2 3">
    <name type="scientific">Roseivivax halodurans JCM 10272</name>
    <dbReference type="NCBI Taxonomy" id="1449350"/>
    <lineage>
        <taxon>Bacteria</taxon>
        <taxon>Pseudomonadati</taxon>
        <taxon>Pseudomonadota</taxon>
        <taxon>Alphaproteobacteria</taxon>
        <taxon>Rhodobacterales</taxon>
        <taxon>Roseobacteraceae</taxon>
        <taxon>Roseivivax</taxon>
    </lineage>
</organism>
<keyword evidence="3" id="KW-1185">Reference proteome</keyword>
<dbReference type="AlphaFoldDB" id="X7E9K1"/>
<reference evidence="2 3" key="1">
    <citation type="submission" date="2014-01" db="EMBL/GenBank/DDBJ databases">
        <title>Roseivivax halodurans JCM 10272 Genome Sequencing.</title>
        <authorList>
            <person name="Lai Q."/>
            <person name="Li G."/>
            <person name="Shao Z."/>
        </authorList>
    </citation>
    <scope>NUCLEOTIDE SEQUENCE [LARGE SCALE GENOMIC DNA]</scope>
    <source>
        <strain evidence="2 3">JCM 10272</strain>
    </source>
</reference>
<dbReference type="STRING" id="1449350.OCH239_17180"/>
<sequence length="278" mass="29861">MGVGREGAEQGQGGEAETEAMEPGVEGEAGAQVPRLPARTELAAEHRMSVLAEEVAGGTMAVRGLDAQDGRIAPRQGEVEGGEVPRPLAAEDLPQIRLEPPLGGGVQLPGNGRRDKVRDPGIEIVRHGQADAAREHPVDPVGALLRRRRGEWDAVEASQRDHDMDVVAVRVGMPDGDPRRAQRRQPHEFELLPDDPDPGAAVGDKMIGQRQGHVQDAPTAGELVHPGLQESGARPWDRSADPLRTVPEHVVRDHRCRGMECVVRAHPLSPPGACEARR</sequence>
<protein>
    <submittedName>
        <fullName evidence="2">Uncharacterized protein</fullName>
    </submittedName>
</protein>
<gene>
    <name evidence="2" type="ORF">OCH239_17180</name>
</gene>
<evidence type="ECO:0000313" key="3">
    <source>
        <dbReference type="Proteomes" id="UP000022447"/>
    </source>
</evidence>
<dbReference type="Proteomes" id="UP000022447">
    <property type="component" value="Unassembled WGS sequence"/>
</dbReference>
<evidence type="ECO:0000313" key="2">
    <source>
        <dbReference type="EMBL" id="ETX12769.1"/>
    </source>
</evidence>
<feature type="compositionally biased region" description="Gly residues" evidence="1">
    <location>
        <begin position="1"/>
        <end position="14"/>
    </location>
</feature>